<reference evidence="1 2" key="1">
    <citation type="journal article" date="2017" name="Curr. Biol.">
        <title>The Evolution of Venom by Co-option of Single-Copy Genes.</title>
        <authorList>
            <person name="Martinson E.O."/>
            <person name="Mrinalini"/>
            <person name="Kelkar Y.D."/>
            <person name="Chang C.H."/>
            <person name="Werren J.H."/>
        </authorList>
    </citation>
    <scope>NUCLEOTIDE SEQUENCE [LARGE SCALE GENOMIC DNA]</scope>
    <source>
        <strain evidence="1 2">Alberta</strain>
        <tissue evidence="1">Whole body</tissue>
    </source>
</reference>
<proteinExistence type="predicted"/>
<comment type="caution">
    <text evidence="1">The sequence shown here is derived from an EMBL/GenBank/DDBJ whole genome shotgun (WGS) entry which is preliminary data.</text>
</comment>
<dbReference type="AlphaFoldDB" id="A0A232EFL1"/>
<evidence type="ECO:0000313" key="1">
    <source>
        <dbReference type="EMBL" id="OXU17155.1"/>
    </source>
</evidence>
<name>A0A232EFL1_9HYME</name>
<dbReference type="EMBL" id="NNAY01004970">
    <property type="protein sequence ID" value="OXU17155.1"/>
    <property type="molecule type" value="Genomic_DNA"/>
</dbReference>
<organism evidence="1 2">
    <name type="scientific">Trichomalopsis sarcophagae</name>
    <dbReference type="NCBI Taxonomy" id="543379"/>
    <lineage>
        <taxon>Eukaryota</taxon>
        <taxon>Metazoa</taxon>
        <taxon>Ecdysozoa</taxon>
        <taxon>Arthropoda</taxon>
        <taxon>Hexapoda</taxon>
        <taxon>Insecta</taxon>
        <taxon>Pterygota</taxon>
        <taxon>Neoptera</taxon>
        <taxon>Endopterygota</taxon>
        <taxon>Hymenoptera</taxon>
        <taxon>Apocrita</taxon>
        <taxon>Proctotrupomorpha</taxon>
        <taxon>Chalcidoidea</taxon>
        <taxon>Pteromalidae</taxon>
        <taxon>Pteromalinae</taxon>
        <taxon>Trichomalopsis</taxon>
    </lineage>
</organism>
<accession>A0A232EFL1</accession>
<keyword evidence="2" id="KW-1185">Reference proteome</keyword>
<sequence length="23" mass="2771">MKLAHERSECDKYGAKKEYFSHI</sequence>
<dbReference type="Proteomes" id="UP000215335">
    <property type="component" value="Unassembled WGS sequence"/>
</dbReference>
<evidence type="ECO:0000313" key="2">
    <source>
        <dbReference type="Proteomes" id="UP000215335"/>
    </source>
</evidence>
<protein>
    <submittedName>
        <fullName evidence="1">Uncharacterized protein</fullName>
    </submittedName>
</protein>
<gene>
    <name evidence="1" type="ORF">TSAR_011517</name>
</gene>